<dbReference type="Gene3D" id="2.60.40.2340">
    <property type="match status" value="3"/>
</dbReference>
<comment type="caution">
    <text evidence="4">The sequence shown here is derived from an EMBL/GenBank/DDBJ whole genome shotgun (WGS) entry which is preliminary data.</text>
</comment>
<dbReference type="Gene3D" id="2.60.40.2410">
    <property type="entry name" value="Uncharacterised protein PF12988, DUF3872"/>
    <property type="match status" value="2"/>
</dbReference>
<evidence type="ECO:0000259" key="3">
    <source>
        <dbReference type="SMART" id="SM00635"/>
    </source>
</evidence>
<evidence type="ECO:0000313" key="4">
    <source>
        <dbReference type="EMBL" id="SIS87184.1"/>
    </source>
</evidence>
<dbReference type="Pfam" id="PF17963">
    <property type="entry name" value="Big_9"/>
    <property type="match status" value="1"/>
</dbReference>
<dbReference type="InterPro" id="IPR008964">
    <property type="entry name" value="Invasin/intimin_cell_adhesion"/>
</dbReference>
<accession>A0ABY1L178</accession>
<dbReference type="RefSeq" id="WP_076456017.1">
    <property type="nucleotide sequence ID" value="NZ_FTOB01000004.1"/>
</dbReference>
<dbReference type="PANTHER" id="PTHR23019">
    <property type="entry name" value="NUCLEAR PORE MEMBRANE GLYCOPROTEIN GP210-RELATED"/>
    <property type="match status" value="1"/>
</dbReference>
<dbReference type="Gene3D" id="2.60.40.1080">
    <property type="match status" value="7"/>
</dbReference>
<dbReference type="PROSITE" id="PS51257">
    <property type="entry name" value="PROKAR_LIPOPROTEIN"/>
    <property type="match status" value="1"/>
</dbReference>
<feature type="domain" description="BIG2" evidence="3">
    <location>
        <begin position="1138"/>
        <end position="1215"/>
    </location>
</feature>
<feature type="region of interest" description="Disordered" evidence="1">
    <location>
        <begin position="1250"/>
        <end position="1271"/>
    </location>
</feature>
<organism evidence="4 5">
    <name type="scientific">Zobellia uliginosa</name>
    <dbReference type="NCBI Taxonomy" id="143224"/>
    <lineage>
        <taxon>Bacteria</taxon>
        <taxon>Pseudomonadati</taxon>
        <taxon>Bacteroidota</taxon>
        <taxon>Flavobacteriia</taxon>
        <taxon>Flavobacteriales</taxon>
        <taxon>Flavobacteriaceae</taxon>
        <taxon>Zobellia</taxon>
    </lineage>
</organism>
<dbReference type="InterPro" id="IPR045197">
    <property type="entry name" value="NUP210-like"/>
</dbReference>
<feature type="domain" description="BIG2" evidence="3">
    <location>
        <begin position="965"/>
        <end position="1042"/>
    </location>
</feature>
<dbReference type="Proteomes" id="UP000185728">
    <property type="component" value="Unassembled WGS sequence"/>
</dbReference>
<feature type="domain" description="BIG2" evidence="3">
    <location>
        <begin position="791"/>
        <end position="868"/>
    </location>
</feature>
<dbReference type="SMART" id="SM00635">
    <property type="entry name" value="BID_2"/>
    <property type="match status" value="7"/>
</dbReference>
<dbReference type="InterPro" id="IPR003343">
    <property type="entry name" value="Big_2"/>
</dbReference>
<proteinExistence type="predicted"/>
<evidence type="ECO:0000256" key="1">
    <source>
        <dbReference type="SAM" id="MobiDB-lite"/>
    </source>
</evidence>
<keyword evidence="2" id="KW-0732">Signal</keyword>
<gene>
    <name evidence="4" type="ORF">SAMN05421766_104527</name>
</gene>
<dbReference type="SUPFAM" id="SSF49373">
    <property type="entry name" value="Invasin/intimin cell-adhesion fragments"/>
    <property type="match status" value="7"/>
</dbReference>
<evidence type="ECO:0000313" key="5">
    <source>
        <dbReference type="Proteomes" id="UP000185728"/>
    </source>
</evidence>
<feature type="chain" id="PRO_5045699355" evidence="2">
    <location>
        <begin position="21"/>
        <end position="1332"/>
    </location>
</feature>
<feature type="domain" description="BIG2" evidence="3">
    <location>
        <begin position="878"/>
        <end position="955"/>
    </location>
</feature>
<feature type="domain" description="BIG2" evidence="3">
    <location>
        <begin position="337"/>
        <end position="413"/>
    </location>
</feature>
<dbReference type="PANTHER" id="PTHR23019:SF0">
    <property type="entry name" value="NUCLEAR PORE MEMBRANE GLYCOPROTEIN 210"/>
    <property type="match status" value="1"/>
</dbReference>
<evidence type="ECO:0000256" key="2">
    <source>
        <dbReference type="SAM" id="SignalP"/>
    </source>
</evidence>
<protein>
    <submittedName>
        <fullName evidence="4">Ig-like domain (Group 2)</fullName>
    </submittedName>
</protein>
<feature type="signal peptide" evidence="2">
    <location>
        <begin position="1"/>
        <end position="20"/>
    </location>
</feature>
<dbReference type="InterPro" id="IPR038707">
    <property type="entry name" value="TraQ_sf"/>
</dbReference>
<reference evidence="4 5" key="1">
    <citation type="submission" date="2017-01" db="EMBL/GenBank/DDBJ databases">
        <authorList>
            <person name="Varghese N."/>
            <person name="Submissions S."/>
        </authorList>
    </citation>
    <scope>NUCLEOTIDE SEQUENCE [LARGE SCALE GENOMIC DNA]</scope>
    <source>
        <strain evidence="4 5">DSM 2061</strain>
    </source>
</reference>
<feature type="domain" description="BIG2" evidence="3">
    <location>
        <begin position="248"/>
        <end position="326"/>
    </location>
</feature>
<name>A0ABY1L178_9FLAO</name>
<dbReference type="EMBL" id="FTOB01000004">
    <property type="protein sequence ID" value="SIS87184.1"/>
    <property type="molecule type" value="Genomic_DNA"/>
</dbReference>
<sequence>MKNYTKILISCFCLFLFALACTKEVGLITEVEFELSEQHTAEGYVNQGLPSTFTIVPEEVLENYEYTITYEVLDGEGHFEDMEGNRLESGKGWPVSEGLSAPLVYMGSKTGGHRVKITGANNFGISQDIEVTYELSDVPVVWEASSELSELELEKPVDVSLVFERLDTDLEVGYQAVYGFGSGAGSLGPSEENGYAPKGEYGPIVPGTYPLVFTPSEIGPQQLVFTLRDSNGQEIEASVDFNVVDFIEVISLTLSSQDTIKMKLGDEIPPAFTFDPPNASDQEVTVVSSDPDVVFIDENNVCIAVGLGMAEVTVTSVSNPDASDTVTVEVIPPDRVPVTGISVSQADPGATGAQRQLMATVLPDNATDPAVNWSSGDNTIATVDGNGILTGLSAGTVTITATSVSDPEVSGSILVEITGVSLQSANDIEAFALNGQIETATIDTQAHTVSVTVPEGTPLNVAPVLLIVSEGANVAPALLQARDFTSPVEYTVTSGNGTEQVWTVTAKVLVMPVAGDTDITAFGLPGQNSSDIDTENHTISVNVPDGTNLNVAPQVLEISPGATVAPAIDQVRDFSGAVTYTVSPETGTPQVWTVNVTVSQPTGSDLNAITGFALPVQNSVTINDVDHTITVNVPNGTDLNVVPAQLDISTGANIEPGPASQQDFSQPVNYTVTAGNGSPQVWTVNVDVAPNQPPIANDDTAVVELGETVRIDVTDNDTDTDNPNTDLVISGALGVQPINAGSFTIEGQEIVFTSSGDYTGDATFGYTINDGNTGNDDSAVVTVTIFETEVKLTDVSVTPTTATITAGEGTDLTATVLPANASNPSVSWSSSNPAVATVNGTGRVTGVSAGSATITVTSQDGTNLTATATITVEAATVGVTGVSVAPTTATVTAGESADLTATVLPANASNPSVSWSSSNPAVATVSGTGRVTGVSAGSAIITVTSQDGTNLTATATITVEAATVGVTGVSVAPTTATITAGEGTDLTATVLPANASNPSVSWSSSNPAVATVSGTGRVTGVSAGSAIITVTTQDGTNLTATATITVEAATVGVTGVSVAPTTATITAGEGTDLTATVLPANASNPSVSWSSSNPAVATVSGTGRVTGVSAGSAIITVTTQDGNFEAISVITVEAATIDVTGVSVTPTTTTVTVGSGTNLAATVSPAEASNPNVTWSSSNPAVATVNGTGRVTGVSVGSAIITVTTQDGNFTATSNITIRPVPVTITYNKDTGEYRAPAGSRVTVTLRSEGTGKGNATVSGGGGSADTSWNGRDDTIEFSKVDTYEFTMPPSGRVTFSSNHRQIFGSSNSRVTIGNNQGSTKGFTVPVNGGIP</sequence>
<dbReference type="Pfam" id="PF02368">
    <property type="entry name" value="Big_2"/>
    <property type="match status" value="6"/>
</dbReference>
<feature type="domain" description="BIG2" evidence="3">
    <location>
        <begin position="1052"/>
        <end position="1129"/>
    </location>
</feature>
<keyword evidence="5" id="KW-1185">Reference proteome</keyword>